<feature type="non-terminal residue" evidence="1">
    <location>
        <position position="1"/>
    </location>
</feature>
<comment type="caution">
    <text evidence="1">The sequence shown here is derived from an EMBL/GenBank/DDBJ whole genome shotgun (WGS) entry which is preliminary data.</text>
</comment>
<sequence length="211" mass="24215">DEKYLPGFVNGQKSNGRYIVRAWINQAKTLLRFIYFSSKRKIGKDRLCYHYWANQVIATQWLSGGFHSYTGDSLWAEKLKDNESMPKVFIPLQFVPEATVDYWCPNVKMIDYAGILMKAVNAFADKGFLILIKEHPGIVGMRDYRLYRAVSQHDNVIMIPPQIRANSIIPMCKCVFVWTGTVGFEAALRGIPVIHLGFPYYISGDRFYGVN</sequence>
<reference evidence="1" key="1">
    <citation type="journal article" date="2014" name="Front. Microbiol.">
        <title>High frequency of phylogenetically diverse reductive dehalogenase-homologous genes in deep subseafloor sedimentary metagenomes.</title>
        <authorList>
            <person name="Kawai M."/>
            <person name="Futagami T."/>
            <person name="Toyoda A."/>
            <person name="Takaki Y."/>
            <person name="Nishi S."/>
            <person name="Hori S."/>
            <person name="Arai W."/>
            <person name="Tsubouchi T."/>
            <person name="Morono Y."/>
            <person name="Uchiyama I."/>
            <person name="Ito T."/>
            <person name="Fujiyama A."/>
            <person name="Inagaki F."/>
            <person name="Takami H."/>
        </authorList>
    </citation>
    <scope>NUCLEOTIDE SEQUENCE</scope>
    <source>
        <strain evidence="1">Expedition CK06-06</strain>
    </source>
</reference>
<feature type="non-terminal residue" evidence="1">
    <location>
        <position position="211"/>
    </location>
</feature>
<dbReference type="EMBL" id="BARW01036512">
    <property type="protein sequence ID" value="GAJ18461.1"/>
    <property type="molecule type" value="Genomic_DNA"/>
</dbReference>
<dbReference type="AlphaFoldDB" id="X1VPL3"/>
<evidence type="ECO:0008006" key="2">
    <source>
        <dbReference type="Google" id="ProtNLM"/>
    </source>
</evidence>
<dbReference type="Pfam" id="PF05159">
    <property type="entry name" value="Capsule_synth"/>
    <property type="match status" value="1"/>
</dbReference>
<evidence type="ECO:0000313" key="1">
    <source>
        <dbReference type="EMBL" id="GAJ18461.1"/>
    </source>
</evidence>
<proteinExistence type="predicted"/>
<dbReference type="GO" id="GO:0000271">
    <property type="term" value="P:polysaccharide biosynthetic process"/>
    <property type="evidence" value="ECO:0007669"/>
    <property type="project" value="InterPro"/>
</dbReference>
<dbReference type="SUPFAM" id="SSF53756">
    <property type="entry name" value="UDP-Glycosyltransferase/glycogen phosphorylase"/>
    <property type="match status" value="1"/>
</dbReference>
<accession>X1VPL3</accession>
<dbReference type="GO" id="GO:0015774">
    <property type="term" value="P:polysaccharide transport"/>
    <property type="evidence" value="ECO:0007669"/>
    <property type="project" value="InterPro"/>
</dbReference>
<protein>
    <recommendedName>
        <fullName evidence="2">Capsule polysaccharide biosynthesis protein</fullName>
    </recommendedName>
</protein>
<name>X1VPL3_9ZZZZ</name>
<gene>
    <name evidence="1" type="ORF">S12H4_56656</name>
</gene>
<dbReference type="InterPro" id="IPR007833">
    <property type="entry name" value="Capsule_polysaccharide_synth"/>
</dbReference>
<organism evidence="1">
    <name type="scientific">marine sediment metagenome</name>
    <dbReference type="NCBI Taxonomy" id="412755"/>
    <lineage>
        <taxon>unclassified sequences</taxon>
        <taxon>metagenomes</taxon>
        <taxon>ecological metagenomes</taxon>
    </lineage>
</organism>